<organism>
    <name type="scientific">Ixodes scapularis</name>
    <name type="common">Black-legged tick</name>
    <name type="synonym">Deer tick</name>
    <dbReference type="NCBI Taxonomy" id="6945"/>
    <lineage>
        <taxon>Eukaryota</taxon>
        <taxon>Metazoa</taxon>
        <taxon>Ecdysozoa</taxon>
        <taxon>Arthropoda</taxon>
        <taxon>Chelicerata</taxon>
        <taxon>Arachnida</taxon>
        <taxon>Acari</taxon>
        <taxon>Parasitiformes</taxon>
        <taxon>Ixodida</taxon>
        <taxon>Ixodoidea</taxon>
        <taxon>Ixodidae</taxon>
        <taxon>Ixodinae</taxon>
        <taxon>Ixodes</taxon>
    </lineage>
</organism>
<dbReference type="OrthoDB" id="504708at2759"/>
<reference evidence="4" key="2">
    <citation type="submission" date="2020-05" db="UniProtKB">
        <authorList>
            <consortium name="EnsemblMetazoa"/>
        </authorList>
    </citation>
    <scope>IDENTIFICATION</scope>
    <source>
        <strain evidence="4">wikel</strain>
    </source>
</reference>
<evidence type="ECO:0000313" key="5">
    <source>
        <dbReference type="Proteomes" id="UP000001555"/>
    </source>
</evidence>
<evidence type="ECO:0000313" key="3">
    <source>
        <dbReference type="EMBL" id="EEC15557.1"/>
    </source>
</evidence>
<evidence type="ECO:0000313" key="4">
    <source>
        <dbReference type="EnsemblMetazoa" id="ISCW010356-PA"/>
    </source>
</evidence>
<dbReference type="InParanoid" id="B7Q9N5"/>
<dbReference type="Pfam" id="PF01683">
    <property type="entry name" value="EB"/>
    <property type="match status" value="1"/>
</dbReference>
<evidence type="ECO:0000259" key="2">
    <source>
        <dbReference type="Pfam" id="PF01683"/>
    </source>
</evidence>
<dbReference type="VEuPathDB" id="VectorBase:ISCW010356"/>
<feature type="domain" description="EB" evidence="2">
    <location>
        <begin position="200"/>
        <end position="245"/>
    </location>
</feature>
<dbReference type="EMBL" id="DS890282">
    <property type="protein sequence ID" value="EEC15557.1"/>
    <property type="molecule type" value="Genomic_DNA"/>
</dbReference>
<dbReference type="VEuPathDB" id="VectorBase:ISCP_020690"/>
<dbReference type="VEuPathDB" id="VectorBase:ISCI010356"/>
<dbReference type="EMBL" id="ABJB010333257">
    <property type="status" value="NOT_ANNOTATED_CDS"/>
    <property type="molecule type" value="Genomic_DNA"/>
</dbReference>
<keyword evidence="1" id="KW-0472">Membrane</keyword>
<dbReference type="HOGENOM" id="CLU_909961_0_0_1"/>
<gene>
    <name evidence="3" type="ORF">IscW_ISCW010356</name>
</gene>
<dbReference type="PaxDb" id="6945-B7Q9N5"/>
<sequence length="306" mass="33939">MDIRLTTSNPQVLSGVVTKYTCSAPFSADPSFRWYVDNEYVNTTTASALSIQVSGLSVERTLDTEALAYSVLEIRAYQPKTGIVTCSVFIRGTGLTVSSAYVVTSEDDLLHASYNSSCTRDTVCVDGNSSCSVDLRTRVSKCLCKRGYRHYSQLRANCAAHYGGIGSPCSSNQDCLEWDRNAHCHNRRCSCKSPFSNEYRIGKCIKEVSLFGACSGEFMCLVEHSYCANHTCQCFPGRVYDGNKCSLLREGEGLNFKKLFLIGLLIFSAITLLPMVIMATIRAVFTLMPLHQGSRGRRRRIIIRLL</sequence>
<accession>B7Q9N5</accession>
<dbReference type="EnsemblMetazoa" id="ISCW010356-RA">
    <property type="protein sequence ID" value="ISCW010356-PA"/>
    <property type="gene ID" value="ISCW010356"/>
</dbReference>
<keyword evidence="1" id="KW-1133">Transmembrane helix</keyword>
<dbReference type="PANTHER" id="PTHR39069:SF8">
    <property type="entry name" value="FI17111P1"/>
    <property type="match status" value="1"/>
</dbReference>
<dbReference type="PANTHER" id="PTHR39069">
    <property type="entry name" value="ECDYSONE-INDUCIBLE GENE E1, ISOFORM A"/>
    <property type="match status" value="1"/>
</dbReference>
<keyword evidence="1" id="KW-0812">Transmembrane</keyword>
<reference evidence="3 5" key="1">
    <citation type="submission" date="2008-03" db="EMBL/GenBank/DDBJ databases">
        <title>Annotation of Ixodes scapularis.</title>
        <authorList>
            <consortium name="Ixodes scapularis Genome Project Consortium"/>
            <person name="Caler E."/>
            <person name="Hannick L.I."/>
            <person name="Bidwell S."/>
            <person name="Joardar V."/>
            <person name="Thiagarajan M."/>
            <person name="Amedeo P."/>
            <person name="Galinsky K.J."/>
            <person name="Schobel S."/>
            <person name="Inman J."/>
            <person name="Hostetler J."/>
            <person name="Miller J."/>
            <person name="Hammond M."/>
            <person name="Megy K."/>
            <person name="Lawson D."/>
            <person name="Kodira C."/>
            <person name="Sutton G."/>
            <person name="Meyer J."/>
            <person name="Hill C.A."/>
            <person name="Birren B."/>
            <person name="Nene V."/>
            <person name="Collins F."/>
            <person name="Alarcon-Chaidez F."/>
            <person name="Wikel S."/>
            <person name="Strausberg R."/>
        </authorList>
    </citation>
    <scope>NUCLEOTIDE SEQUENCE [LARGE SCALE GENOMIC DNA]</scope>
    <source>
        <strain evidence="5">Wikel</strain>
        <strain evidence="3">Wikel colony</strain>
    </source>
</reference>
<dbReference type="AlphaFoldDB" id="B7Q9N5"/>
<name>B7Q9N5_IXOSC</name>
<proteinExistence type="predicted"/>
<keyword evidence="5" id="KW-1185">Reference proteome</keyword>
<dbReference type="InterPro" id="IPR006149">
    <property type="entry name" value="EB_dom"/>
</dbReference>
<protein>
    <recommendedName>
        <fullName evidence="2">EB domain-containing protein</fullName>
    </recommendedName>
</protein>
<dbReference type="Proteomes" id="UP000001555">
    <property type="component" value="Unassembled WGS sequence"/>
</dbReference>
<feature type="transmembrane region" description="Helical" evidence="1">
    <location>
        <begin position="259"/>
        <end position="290"/>
    </location>
</feature>
<evidence type="ECO:0000256" key="1">
    <source>
        <dbReference type="SAM" id="Phobius"/>
    </source>
</evidence>